<keyword evidence="1" id="KW-1133">Transmembrane helix</keyword>
<dbReference type="RefSeq" id="WP_048290390.1">
    <property type="nucleotide sequence ID" value="NZ_CP072119.1"/>
</dbReference>
<sequence length="50" mass="5792">MLRRLCFWALFAVLLFVAWRLAGVLMDMVMLVVILAALAACRYWPFKSKS</sequence>
<dbReference type="Proteomes" id="UP001249822">
    <property type="component" value="Unassembled WGS sequence"/>
</dbReference>
<keyword evidence="1" id="KW-0812">Transmembrane</keyword>
<accession>A0AB35PW83</accession>
<evidence type="ECO:0000313" key="2">
    <source>
        <dbReference type="EMBL" id="MDS7900126.1"/>
    </source>
</evidence>
<comment type="caution">
    <text evidence="2">The sequence shown here is derived from an EMBL/GenBank/DDBJ whole genome shotgun (WGS) entry which is preliminary data.</text>
</comment>
<protein>
    <submittedName>
        <fullName evidence="2">Uncharacterized protein</fullName>
    </submittedName>
</protein>
<evidence type="ECO:0000313" key="3">
    <source>
        <dbReference type="Proteomes" id="UP001249822"/>
    </source>
</evidence>
<gene>
    <name evidence="2" type="ORF">PTQ40_14185</name>
</gene>
<dbReference type="AlphaFoldDB" id="A0AB35PW83"/>
<feature type="transmembrane region" description="Helical" evidence="1">
    <location>
        <begin position="30"/>
        <end position="46"/>
    </location>
</feature>
<name>A0AB35PW83_9ENTR</name>
<reference evidence="2" key="2">
    <citation type="submission" date="2023-01" db="EMBL/GenBank/DDBJ databases">
        <authorList>
            <person name="Du H."/>
            <person name="Wan W."/>
        </authorList>
    </citation>
    <scope>NUCLEOTIDE SEQUENCE</scope>
    <source>
        <strain evidence="2">HD1688</strain>
    </source>
</reference>
<organism evidence="2 3">
    <name type="scientific">Klebsiella michiganensis</name>
    <dbReference type="NCBI Taxonomy" id="1134687"/>
    <lineage>
        <taxon>Bacteria</taxon>
        <taxon>Pseudomonadati</taxon>
        <taxon>Pseudomonadota</taxon>
        <taxon>Gammaproteobacteria</taxon>
        <taxon>Enterobacterales</taxon>
        <taxon>Enterobacteriaceae</taxon>
        <taxon>Klebsiella/Raoultella group</taxon>
        <taxon>Klebsiella</taxon>
    </lineage>
</organism>
<keyword evidence="1" id="KW-0472">Membrane</keyword>
<dbReference type="EMBL" id="JAQSKY010000010">
    <property type="protein sequence ID" value="MDS7900126.1"/>
    <property type="molecule type" value="Genomic_DNA"/>
</dbReference>
<evidence type="ECO:0000256" key="1">
    <source>
        <dbReference type="SAM" id="Phobius"/>
    </source>
</evidence>
<reference evidence="2" key="1">
    <citation type="journal article" date="2023" name="Front. Microbiol.">
        <title>Genomic characterization of carbapenem-resistant Klebsiella oxytoca complex in China: a multi-center study.</title>
        <authorList>
            <person name="Wan W."/>
            <person name="Yang X."/>
            <person name="Yu H."/>
            <person name="Wang M."/>
            <person name="Jia W."/>
            <person name="Huang B."/>
            <person name="Qu F."/>
            <person name="Shan B."/>
            <person name="Tang Y.W."/>
            <person name="Chen L."/>
            <person name="Du H."/>
        </authorList>
    </citation>
    <scope>NUCLEOTIDE SEQUENCE</scope>
    <source>
        <strain evidence="2">HD1688</strain>
    </source>
</reference>
<proteinExistence type="predicted"/>